<feature type="compositionally biased region" description="Polar residues" evidence="1">
    <location>
        <begin position="1"/>
        <end position="16"/>
    </location>
</feature>
<protein>
    <submittedName>
        <fullName evidence="3">Uncharacterized protein</fullName>
    </submittedName>
</protein>
<evidence type="ECO:0000313" key="2">
    <source>
        <dbReference type="Proteomes" id="UP000887540"/>
    </source>
</evidence>
<sequence>MTSNHCNQHRGGSSNAKPKERMIRITFCRFKRPPSTSSHTSSTMTFLLGNEGFIRFDRHIASAQPMR</sequence>
<proteinExistence type="predicted"/>
<reference evidence="3" key="1">
    <citation type="submission" date="2022-11" db="UniProtKB">
        <authorList>
            <consortium name="WormBaseParasite"/>
        </authorList>
    </citation>
    <scope>IDENTIFICATION</scope>
</reference>
<dbReference type="Proteomes" id="UP000887540">
    <property type="component" value="Unplaced"/>
</dbReference>
<evidence type="ECO:0000256" key="1">
    <source>
        <dbReference type="SAM" id="MobiDB-lite"/>
    </source>
</evidence>
<name>A0A914DIH6_9BILA</name>
<dbReference type="AlphaFoldDB" id="A0A914DIH6"/>
<evidence type="ECO:0000313" key="3">
    <source>
        <dbReference type="WBParaSite" id="ACRNAN_scaffold2612.g19642.t1"/>
    </source>
</evidence>
<keyword evidence="2" id="KW-1185">Reference proteome</keyword>
<organism evidence="2 3">
    <name type="scientific">Acrobeloides nanus</name>
    <dbReference type="NCBI Taxonomy" id="290746"/>
    <lineage>
        <taxon>Eukaryota</taxon>
        <taxon>Metazoa</taxon>
        <taxon>Ecdysozoa</taxon>
        <taxon>Nematoda</taxon>
        <taxon>Chromadorea</taxon>
        <taxon>Rhabditida</taxon>
        <taxon>Tylenchina</taxon>
        <taxon>Cephalobomorpha</taxon>
        <taxon>Cephaloboidea</taxon>
        <taxon>Cephalobidae</taxon>
        <taxon>Acrobeloides</taxon>
    </lineage>
</organism>
<dbReference type="WBParaSite" id="ACRNAN_scaffold2612.g19642.t1">
    <property type="protein sequence ID" value="ACRNAN_scaffold2612.g19642.t1"/>
    <property type="gene ID" value="ACRNAN_scaffold2612.g19642"/>
</dbReference>
<feature type="region of interest" description="Disordered" evidence="1">
    <location>
        <begin position="1"/>
        <end position="20"/>
    </location>
</feature>
<accession>A0A914DIH6</accession>